<dbReference type="PRINTS" id="PR00032">
    <property type="entry name" value="HTHARAC"/>
</dbReference>
<sequence length="569" mass="66560">MNKNIFFSDNNENTQTFDWGEVLWLHEPSNVENQRLSAALVKIFSKSKHTSHFHLGEEQLLYVLKGKGLHKVNDQEKDIYEGMIVHCPPYSSHEVINTEDMELILLIVYTPSKLEDIHQNLSIISKHYTLKSVDLEILENIQEEISNLLNLSIVITDEKNKKITEGTYLNCFCTLCAKHKSCEEEDYSSLNQSLNNNHKIFTCYYNVITLSIPIMVNGEIIGYVKCGNLLINKLKDIEEKLLALSKEENIAYEEILEAYESLPIVLKSRLYALIEALTIVAKYITEIIINSMIEKELREKNNQILEKTQEKLYLEDALKQVNLKLLKTQVTSNLKLPRKAEGVFSTIEKIEYPFSMEIGLEKYIQALDENNSIQVVKRIIFYYKDRNISLSKTKNILDEMVAVISRMLYRETDDIEIMSKIREKYKGSIFYSQTYEDLTQCMILFVTEMTDLLRHVLLNGTYNLIEKVNTYINENYYKDLTLNLISNIFYVSPNYLSTLFNEQNKISLTDYINKIRIEKAKEYLKNTELKIAEISKKVGYNNMSYFGYMFKKYIKATPKQYRVENKNLR</sequence>
<dbReference type="Pfam" id="PF12833">
    <property type="entry name" value="HTH_18"/>
    <property type="match status" value="1"/>
</dbReference>
<comment type="caution">
    <text evidence="5">The sequence shown here is derived from an EMBL/GenBank/DDBJ whole genome shotgun (WGS) entry which is preliminary data.</text>
</comment>
<dbReference type="SUPFAM" id="SSF46689">
    <property type="entry name" value="Homeodomain-like"/>
    <property type="match status" value="1"/>
</dbReference>
<keyword evidence="1" id="KW-0805">Transcription regulation</keyword>
<protein>
    <submittedName>
        <fullName evidence="5">AraC family transcriptional regulator</fullName>
    </submittedName>
</protein>
<dbReference type="InterPro" id="IPR013096">
    <property type="entry name" value="Cupin_2"/>
</dbReference>
<dbReference type="Proteomes" id="UP000294919">
    <property type="component" value="Unassembled WGS sequence"/>
</dbReference>
<evidence type="ECO:0000259" key="4">
    <source>
        <dbReference type="PROSITE" id="PS01124"/>
    </source>
</evidence>
<dbReference type="Gene3D" id="2.60.120.10">
    <property type="entry name" value="Jelly Rolls"/>
    <property type="match status" value="1"/>
</dbReference>
<dbReference type="Pfam" id="PF07883">
    <property type="entry name" value="Cupin_2"/>
    <property type="match status" value="1"/>
</dbReference>
<name>A0A4R2L2C7_9FIRM</name>
<organism evidence="5 6">
    <name type="scientific">Marinisporobacter balticus</name>
    <dbReference type="NCBI Taxonomy" id="2018667"/>
    <lineage>
        <taxon>Bacteria</taxon>
        <taxon>Bacillati</taxon>
        <taxon>Bacillota</taxon>
        <taxon>Clostridia</taxon>
        <taxon>Peptostreptococcales</taxon>
        <taxon>Thermotaleaceae</taxon>
        <taxon>Marinisporobacter</taxon>
    </lineage>
</organism>
<dbReference type="Pfam" id="PF10114">
    <property type="entry name" value="PocR"/>
    <property type="match status" value="1"/>
</dbReference>
<dbReference type="RefSeq" id="WP_132243720.1">
    <property type="nucleotide sequence ID" value="NZ_SLWV01000005.1"/>
</dbReference>
<dbReference type="EMBL" id="SLWV01000005">
    <property type="protein sequence ID" value="TCO78039.1"/>
    <property type="molecule type" value="Genomic_DNA"/>
</dbReference>
<reference evidence="5 6" key="1">
    <citation type="submission" date="2019-03" db="EMBL/GenBank/DDBJ databases">
        <title>Genomic Encyclopedia of Type Strains, Phase IV (KMG-IV): sequencing the most valuable type-strain genomes for metagenomic binning, comparative biology and taxonomic classification.</title>
        <authorList>
            <person name="Goeker M."/>
        </authorList>
    </citation>
    <scope>NUCLEOTIDE SEQUENCE [LARGE SCALE GENOMIC DNA]</scope>
    <source>
        <strain evidence="5 6">DSM 102940</strain>
    </source>
</reference>
<accession>A0A4R2L2C7</accession>
<dbReference type="GO" id="GO:0043565">
    <property type="term" value="F:sequence-specific DNA binding"/>
    <property type="evidence" value="ECO:0007669"/>
    <property type="project" value="InterPro"/>
</dbReference>
<evidence type="ECO:0000256" key="3">
    <source>
        <dbReference type="ARBA" id="ARBA00023163"/>
    </source>
</evidence>
<dbReference type="PANTHER" id="PTHR43280">
    <property type="entry name" value="ARAC-FAMILY TRANSCRIPTIONAL REGULATOR"/>
    <property type="match status" value="1"/>
</dbReference>
<dbReference type="PROSITE" id="PS01124">
    <property type="entry name" value="HTH_ARAC_FAMILY_2"/>
    <property type="match status" value="1"/>
</dbReference>
<keyword evidence="3" id="KW-0804">Transcription</keyword>
<feature type="domain" description="HTH araC/xylS-type" evidence="4">
    <location>
        <begin position="466"/>
        <end position="564"/>
    </location>
</feature>
<dbReference type="CDD" id="cd02208">
    <property type="entry name" value="cupin_RmlC-like"/>
    <property type="match status" value="1"/>
</dbReference>
<evidence type="ECO:0000313" key="5">
    <source>
        <dbReference type="EMBL" id="TCO78039.1"/>
    </source>
</evidence>
<gene>
    <name evidence="5" type="ORF">EV214_105138</name>
</gene>
<dbReference type="InterPro" id="IPR020449">
    <property type="entry name" value="Tscrpt_reg_AraC-type_HTH"/>
</dbReference>
<proteinExistence type="predicted"/>
<evidence type="ECO:0000313" key="6">
    <source>
        <dbReference type="Proteomes" id="UP000294919"/>
    </source>
</evidence>
<dbReference type="InterPro" id="IPR011051">
    <property type="entry name" value="RmlC_Cupin_sf"/>
</dbReference>
<dbReference type="InterPro" id="IPR018771">
    <property type="entry name" value="PocR_dom"/>
</dbReference>
<keyword evidence="6" id="KW-1185">Reference proteome</keyword>
<dbReference type="PANTHER" id="PTHR43280:SF28">
    <property type="entry name" value="HTH-TYPE TRANSCRIPTIONAL ACTIVATOR RHAS"/>
    <property type="match status" value="1"/>
</dbReference>
<keyword evidence="2" id="KW-0238">DNA-binding</keyword>
<dbReference type="GO" id="GO:0003700">
    <property type="term" value="F:DNA-binding transcription factor activity"/>
    <property type="evidence" value="ECO:0007669"/>
    <property type="project" value="InterPro"/>
</dbReference>
<dbReference type="SUPFAM" id="SSF51182">
    <property type="entry name" value="RmlC-like cupins"/>
    <property type="match status" value="1"/>
</dbReference>
<dbReference type="SMART" id="SM00342">
    <property type="entry name" value="HTH_ARAC"/>
    <property type="match status" value="1"/>
</dbReference>
<dbReference type="OrthoDB" id="1410840at2"/>
<dbReference type="AlphaFoldDB" id="A0A4R2L2C7"/>
<evidence type="ECO:0000256" key="1">
    <source>
        <dbReference type="ARBA" id="ARBA00023015"/>
    </source>
</evidence>
<dbReference type="Gene3D" id="1.10.10.60">
    <property type="entry name" value="Homeodomain-like"/>
    <property type="match status" value="2"/>
</dbReference>
<dbReference type="InterPro" id="IPR018060">
    <property type="entry name" value="HTH_AraC"/>
</dbReference>
<evidence type="ECO:0000256" key="2">
    <source>
        <dbReference type="ARBA" id="ARBA00023125"/>
    </source>
</evidence>
<dbReference type="InterPro" id="IPR009057">
    <property type="entry name" value="Homeodomain-like_sf"/>
</dbReference>
<dbReference type="InterPro" id="IPR014710">
    <property type="entry name" value="RmlC-like_jellyroll"/>
</dbReference>